<feature type="domain" description="PAC" evidence="8">
    <location>
        <begin position="322"/>
        <end position="376"/>
    </location>
</feature>
<evidence type="ECO:0000256" key="5">
    <source>
        <dbReference type="ARBA" id="ARBA00022777"/>
    </source>
</evidence>
<dbReference type="PROSITE" id="PS50109">
    <property type="entry name" value="HIS_KIN"/>
    <property type="match status" value="1"/>
</dbReference>
<feature type="domain" description="PAC" evidence="8">
    <location>
        <begin position="445"/>
        <end position="499"/>
    </location>
</feature>
<dbReference type="InterPro" id="IPR036890">
    <property type="entry name" value="HATPase_C_sf"/>
</dbReference>
<dbReference type="SUPFAM" id="SSF47384">
    <property type="entry name" value="Homodimeric domain of signal transducing histidine kinase"/>
    <property type="match status" value="1"/>
</dbReference>
<organism evidence="9 10">
    <name type="scientific">Nibribacter koreensis</name>
    <dbReference type="NCBI Taxonomy" id="1084519"/>
    <lineage>
        <taxon>Bacteria</taxon>
        <taxon>Pseudomonadati</taxon>
        <taxon>Bacteroidota</taxon>
        <taxon>Cytophagia</taxon>
        <taxon>Cytophagales</taxon>
        <taxon>Hymenobacteraceae</taxon>
        <taxon>Nibribacter</taxon>
    </lineage>
</organism>
<evidence type="ECO:0000256" key="2">
    <source>
        <dbReference type="ARBA" id="ARBA00012438"/>
    </source>
</evidence>
<evidence type="ECO:0000313" key="9">
    <source>
        <dbReference type="EMBL" id="GAA4295571.1"/>
    </source>
</evidence>
<dbReference type="PANTHER" id="PTHR43304">
    <property type="entry name" value="PHYTOCHROME-LIKE PROTEIN CPH1"/>
    <property type="match status" value="1"/>
</dbReference>
<accession>A0ABP8F607</accession>
<dbReference type="NCBIfam" id="TIGR00229">
    <property type="entry name" value="sensory_box"/>
    <property type="match status" value="3"/>
</dbReference>
<dbReference type="InterPro" id="IPR003594">
    <property type="entry name" value="HATPase_dom"/>
</dbReference>
<dbReference type="InterPro" id="IPR000014">
    <property type="entry name" value="PAS"/>
</dbReference>
<dbReference type="PROSITE" id="PS50113">
    <property type="entry name" value="PAC"/>
    <property type="match status" value="2"/>
</dbReference>
<evidence type="ECO:0000256" key="4">
    <source>
        <dbReference type="ARBA" id="ARBA00022679"/>
    </source>
</evidence>
<dbReference type="CDD" id="cd00130">
    <property type="entry name" value="PAS"/>
    <property type="match status" value="4"/>
</dbReference>
<dbReference type="InterPro" id="IPR035965">
    <property type="entry name" value="PAS-like_dom_sf"/>
</dbReference>
<protein>
    <recommendedName>
        <fullName evidence="2">histidine kinase</fullName>
        <ecNumber evidence="2">2.7.13.3</ecNumber>
    </recommendedName>
</protein>
<dbReference type="InterPro" id="IPR000700">
    <property type="entry name" value="PAS-assoc_C"/>
</dbReference>
<feature type="domain" description="Histidine kinase" evidence="6">
    <location>
        <begin position="517"/>
        <end position="732"/>
    </location>
</feature>
<reference evidence="10" key="1">
    <citation type="journal article" date="2019" name="Int. J. Syst. Evol. Microbiol.">
        <title>The Global Catalogue of Microorganisms (GCM) 10K type strain sequencing project: providing services to taxonomists for standard genome sequencing and annotation.</title>
        <authorList>
            <consortium name="The Broad Institute Genomics Platform"/>
            <consortium name="The Broad Institute Genome Sequencing Center for Infectious Disease"/>
            <person name="Wu L."/>
            <person name="Ma J."/>
        </authorList>
    </citation>
    <scope>NUCLEOTIDE SEQUENCE [LARGE SCALE GENOMIC DNA]</scope>
    <source>
        <strain evidence="10">JCM 17917</strain>
    </source>
</reference>
<dbReference type="SMART" id="SM00387">
    <property type="entry name" value="HATPase_c"/>
    <property type="match status" value="1"/>
</dbReference>
<evidence type="ECO:0000259" key="8">
    <source>
        <dbReference type="PROSITE" id="PS50113"/>
    </source>
</evidence>
<dbReference type="InterPro" id="IPR004358">
    <property type="entry name" value="Sig_transdc_His_kin-like_C"/>
</dbReference>
<dbReference type="Pfam" id="PF08447">
    <property type="entry name" value="PAS_3"/>
    <property type="match status" value="1"/>
</dbReference>
<sequence>MVKSRENHTAQLGQSTINWEKFAQVSQDLVCTVDVSGHYTYVSDASSPMLGYAPEEMVGHHFDEFIYPGDLVKSREAVASLLRGDKRKDFQNRLLHKDGHLVTVQWSSAWSEEDDTLYSLARDISSLVQASATIDSQNKKLNTFFDSITDALLTVDRNWRITYFNQEAERLLPINRHFHLGEHLWTVFPEAIGGEPYTKYYQAFNTGHTVTFTTYHRGLGKWFHIKTYPSPEGLSIYFDDVTDLVKTKEELEKLALVASKTTQGVVITDASGLTEWVNEGFTQLLGFSLPEMAGKKPGAVMQGPNTDKATVQYIREMLLKRQPFNATLTNYTKDGREIFIAMDITPIFSEQGKLVRFIGILQDVTDQVHTKQELERLALVASKTNNGVLLCDNEWRIQWVNEGFTRLLGYTMAEALGQQPKDLLKSHNPNGGDIAPPWQNLAKGEVVSFKAPNGRKDGTDIWLSVDISPIFNEKDHLTSYVVVQTDITDLKNSEMELSKLADDLYRQNSDLQKFAYIVSHNLRAPVSNALGITKLMSKTDKNSKAFDVSLDYLSQSIQKLDTVLRDMNTILTVRDSAGNLWLEVVDVRAVLEQALASFQEQLEQFDVEVSVKTSERLYARANKAYLYSIFHNLISNSIKYRAEDRPLKISIRCYGNQEKATAISFSDTGSGFDTLKARGHIFKLYKRFHKDQEGRGMGLYLVKSHLDAMGGHIEVTSQIGVGTRFLIYLPPL</sequence>
<gene>
    <name evidence="9" type="ORF">GCM10023183_01580</name>
</gene>
<keyword evidence="3" id="KW-0597">Phosphoprotein</keyword>
<dbReference type="Gene3D" id="3.30.450.20">
    <property type="entry name" value="PAS domain"/>
    <property type="match status" value="4"/>
</dbReference>
<evidence type="ECO:0000256" key="1">
    <source>
        <dbReference type="ARBA" id="ARBA00000085"/>
    </source>
</evidence>
<dbReference type="InterPro" id="IPR001610">
    <property type="entry name" value="PAC"/>
</dbReference>
<evidence type="ECO:0000259" key="7">
    <source>
        <dbReference type="PROSITE" id="PS50112"/>
    </source>
</evidence>
<dbReference type="Pfam" id="PF02518">
    <property type="entry name" value="HATPase_c"/>
    <property type="match status" value="1"/>
</dbReference>
<dbReference type="InterPro" id="IPR013655">
    <property type="entry name" value="PAS_fold_3"/>
</dbReference>
<comment type="caution">
    <text evidence="9">The sequence shown here is derived from an EMBL/GenBank/DDBJ whole genome shotgun (WGS) entry which is preliminary data.</text>
</comment>
<dbReference type="InterPro" id="IPR005467">
    <property type="entry name" value="His_kinase_dom"/>
</dbReference>
<dbReference type="InterPro" id="IPR052162">
    <property type="entry name" value="Sensor_kinase/Photoreceptor"/>
</dbReference>
<dbReference type="PANTHER" id="PTHR43304:SF1">
    <property type="entry name" value="PAC DOMAIN-CONTAINING PROTEIN"/>
    <property type="match status" value="1"/>
</dbReference>
<dbReference type="Proteomes" id="UP001501844">
    <property type="component" value="Unassembled WGS sequence"/>
</dbReference>
<comment type="catalytic activity">
    <reaction evidence="1">
        <text>ATP + protein L-histidine = ADP + protein N-phospho-L-histidine.</text>
        <dbReference type="EC" id="2.7.13.3"/>
    </reaction>
</comment>
<dbReference type="SUPFAM" id="SSF55874">
    <property type="entry name" value="ATPase domain of HSP90 chaperone/DNA topoisomerase II/histidine kinase"/>
    <property type="match status" value="1"/>
</dbReference>
<feature type="domain" description="PAS" evidence="7">
    <location>
        <begin position="33"/>
        <end position="85"/>
    </location>
</feature>
<dbReference type="EC" id="2.7.13.3" evidence="2"/>
<evidence type="ECO:0000259" key="6">
    <source>
        <dbReference type="PROSITE" id="PS50109"/>
    </source>
</evidence>
<dbReference type="Pfam" id="PF08448">
    <property type="entry name" value="PAS_4"/>
    <property type="match status" value="1"/>
</dbReference>
<dbReference type="PRINTS" id="PR00344">
    <property type="entry name" value="BCTRLSENSOR"/>
</dbReference>
<feature type="domain" description="PAS" evidence="7">
    <location>
        <begin position="250"/>
        <end position="321"/>
    </location>
</feature>
<dbReference type="Gene3D" id="3.30.565.10">
    <property type="entry name" value="Histidine kinase-like ATPase, C-terminal domain"/>
    <property type="match status" value="1"/>
</dbReference>
<dbReference type="InterPro" id="IPR013656">
    <property type="entry name" value="PAS_4"/>
</dbReference>
<dbReference type="InterPro" id="IPR036097">
    <property type="entry name" value="HisK_dim/P_sf"/>
</dbReference>
<name>A0ABP8F607_9BACT</name>
<keyword evidence="5" id="KW-0418">Kinase</keyword>
<proteinExistence type="predicted"/>
<dbReference type="SMART" id="SM00091">
    <property type="entry name" value="PAS"/>
    <property type="match status" value="4"/>
</dbReference>
<dbReference type="EMBL" id="BAABGX010000001">
    <property type="protein sequence ID" value="GAA4295571.1"/>
    <property type="molecule type" value="Genomic_DNA"/>
</dbReference>
<dbReference type="PROSITE" id="PS50112">
    <property type="entry name" value="PAS"/>
    <property type="match status" value="3"/>
</dbReference>
<dbReference type="Gene3D" id="1.10.287.130">
    <property type="match status" value="1"/>
</dbReference>
<dbReference type="SMART" id="SM00086">
    <property type="entry name" value="PAC"/>
    <property type="match status" value="3"/>
</dbReference>
<keyword evidence="4" id="KW-0808">Transferase</keyword>
<dbReference type="Pfam" id="PF13426">
    <property type="entry name" value="PAS_9"/>
    <property type="match status" value="2"/>
</dbReference>
<evidence type="ECO:0000313" key="10">
    <source>
        <dbReference type="Proteomes" id="UP001501844"/>
    </source>
</evidence>
<dbReference type="SUPFAM" id="SSF55785">
    <property type="entry name" value="PYP-like sensor domain (PAS domain)"/>
    <property type="match status" value="4"/>
</dbReference>
<evidence type="ECO:0000256" key="3">
    <source>
        <dbReference type="ARBA" id="ARBA00022553"/>
    </source>
</evidence>
<keyword evidence="10" id="KW-1185">Reference proteome</keyword>
<feature type="domain" description="PAS" evidence="7">
    <location>
        <begin position="373"/>
        <end position="419"/>
    </location>
</feature>